<dbReference type="Proteomes" id="UP000199114">
    <property type="component" value="Unassembled WGS sequence"/>
</dbReference>
<dbReference type="Pfam" id="PF04967">
    <property type="entry name" value="HTH_10"/>
    <property type="match status" value="1"/>
</dbReference>
<dbReference type="InterPro" id="IPR007050">
    <property type="entry name" value="HTH_bacterioopsin"/>
</dbReference>
<evidence type="ECO:0000313" key="5">
    <source>
        <dbReference type="EMBL" id="SER80504.1"/>
    </source>
</evidence>
<evidence type="ECO:0000259" key="4">
    <source>
        <dbReference type="Pfam" id="PF15915"/>
    </source>
</evidence>
<dbReference type="STRING" id="1186196.SAMN04489841_4598"/>
<accession>A0A1H9S697</accession>
<evidence type="ECO:0000313" key="6">
    <source>
        <dbReference type="Proteomes" id="UP000199114"/>
    </source>
</evidence>
<feature type="domain" description="HTH bat-type" evidence="3">
    <location>
        <begin position="183"/>
        <end position="234"/>
    </location>
</feature>
<dbReference type="Gene3D" id="1.10.10.10">
    <property type="entry name" value="Winged helix-like DNA-binding domain superfamily/Winged helix DNA-binding domain"/>
    <property type="match status" value="1"/>
</dbReference>
<organism evidence="5 6">
    <name type="scientific">Natrinema salaciae</name>
    <dbReference type="NCBI Taxonomy" id="1186196"/>
    <lineage>
        <taxon>Archaea</taxon>
        <taxon>Methanobacteriati</taxon>
        <taxon>Methanobacteriota</taxon>
        <taxon>Stenosarchaea group</taxon>
        <taxon>Halobacteria</taxon>
        <taxon>Halobacteriales</taxon>
        <taxon>Natrialbaceae</taxon>
        <taxon>Natrinema</taxon>
    </lineage>
</organism>
<dbReference type="InterPro" id="IPR031803">
    <property type="entry name" value="BAT_GAF/HTH-assoc"/>
</dbReference>
<dbReference type="PANTHER" id="PTHR34236:SF1">
    <property type="entry name" value="DIMETHYL SULFOXIDE REDUCTASE TRANSCRIPTIONAL ACTIVATOR"/>
    <property type="match status" value="1"/>
</dbReference>
<dbReference type="SUPFAM" id="SSF88659">
    <property type="entry name" value="Sigma3 and sigma4 domains of RNA polymerase sigma factors"/>
    <property type="match status" value="1"/>
</dbReference>
<keyword evidence="2" id="KW-0804">Transcription</keyword>
<evidence type="ECO:0000259" key="3">
    <source>
        <dbReference type="Pfam" id="PF04967"/>
    </source>
</evidence>
<protein>
    <submittedName>
        <fullName evidence="5">Predicted DNA binding protein, contains HTH domain</fullName>
    </submittedName>
</protein>
<reference evidence="6" key="1">
    <citation type="submission" date="2016-10" db="EMBL/GenBank/DDBJ databases">
        <authorList>
            <person name="Varghese N."/>
            <person name="Submissions S."/>
        </authorList>
    </citation>
    <scope>NUCLEOTIDE SEQUENCE [LARGE SCALE GENOMIC DNA]</scope>
    <source>
        <strain evidence="6">DSM 25055</strain>
    </source>
</reference>
<sequence>MENRPVPRTRRDTMERGGRRVKNVVEVEFRVRDPSYPFVGASRADTCRLDLEVIAPHSDDGFVEYFTLAGAPPERVLKTLDDDGVDATLVAQHADGGRLRFHVRERCVAVSVVDFGAIPRLVEADGGVGRVVAEVSSRGDAAELVDRFEREHPTVAVDDCRDRQRSTPLFTHHDFKQDAIGALTDRQREVFLTAYMNGYYDWPRKHEAAELADELGISPATFSQHLRTVEGTLFSTLLDTDDDRVFVE</sequence>
<dbReference type="OrthoDB" id="27447at2157"/>
<dbReference type="InterPro" id="IPR036388">
    <property type="entry name" value="WH-like_DNA-bd_sf"/>
</dbReference>
<keyword evidence="1" id="KW-0805">Transcription regulation</keyword>
<evidence type="ECO:0000256" key="2">
    <source>
        <dbReference type="ARBA" id="ARBA00023163"/>
    </source>
</evidence>
<gene>
    <name evidence="5" type="ORF">SAMN04489841_4598</name>
</gene>
<dbReference type="AlphaFoldDB" id="A0A1H9S697"/>
<dbReference type="EMBL" id="FOFD01000008">
    <property type="protein sequence ID" value="SER80504.1"/>
    <property type="molecule type" value="Genomic_DNA"/>
</dbReference>
<keyword evidence="6" id="KW-1185">Reference proteome</keyword>
<dbReference type="Pfam" id="PF15915">
    <property type="entry name" value="BAT"/>
    <property type="match status" value="1"/>
</dbReference>
<dbReference type="PANTHER" id="PTHR34236">
    <property type="entry name" value="DIMETHYL SULFOXIDE REDUCTASE TRANSCRIPTIONAL ACTIVATOR"/>
    <property type="match status" value="1"/>
</dbReference>
<feature type="domain" description="Bacterioopsin transcriptional activator GAF and HTH associated" evidence="4">
    <location>
        <begin position="24"/>
        <end position="167"/>
    </location>
</feature>
<dbReference type="InterPro" id="IPR013324">
    <property type="entry name" value="RNA_pol_sigma_r3/r4-like"/>
</dbReference>
<name>A0A1H9S697_9EURY</name>
<evidence type="ECO:0000256" key="1">
    <source>
        <dbReference type="ARBA" id="ARBA00023015"/>
    </source>
</evidence>
<proteinExistence type="predicted"/>